<comment type="caution">
    <text evidence="2">The sequence shown here is derived from an EMBL/GenBank/DDBJ whole genome shotgun (WGS) entry which is preliminary data.</text>
</comment>
<evidence type="ECO:0000313" key="2">
    <source>
        <dbReference type="EMBL" id="KAF4652568.1"/>
    </source>
</evidence>
<keyword evidence="1" id="KW-1133">Transmembrane helix</keyword>
<feature type="transmembrane region" description="Helical" evidence="1">
    <location>
        <begin position="118"/>
        <end position="139"/>
    </location>
</feature>
<keyword evidence="3" id="KW-1185">Reference proteome</keyword>
<feature type="transmembrane region" description="Helical" evidence="1">
    <location>
        <begin position="63"/>
        <end position="93"/>
    </location>
</feature>
<protein>
    <submittedName>
        <fullName evidence="2">Uncharacterized protein</fullName>
    </submittedName>
</protein>
<evidence type="ECO:0000313" key="3">
    <source>
        <dbReference type="Proteomes" id="UP000591131"/>
    </source>
</evidence>
<name>A0A7J6KZF3_PERCH</name>
<feature type="transmembrane region" description="Helical" evidence="1">
    <location>
        <begin position="400"/>
        <end position="421"/>
    </location>
</feature>
<reference evidence="2 3" key="1">
    <citation type="submission" date="2020-04" db="EMBL/GenBank/DDBJ databases">
        <title>Perkinsus chesapeaki whole genome sequence.</title>
        <authorList>
            <person name="Bogema D.R."/>
        </authorList>
    </citation>
    <scope>NUCLEOTIDE SEQUENCE [LARGE SCALE GENOMIC DNA]</scope>
    <source>
        <strain evidence="2">ATCC PRA-425</strain>
    </source>
</reference>
<proteinExistence type="predicted"/>
<evidence type="ECO:0000256" key="1">
    <source>
        <dbReference type="SAM" id="Phobius"/>
    </source>
</evidence>
<keyword evidence="1" id="KW-0812">Transmembrane</keyword>
<sequence>MSCLAWGGVFGLMLYSKMKTARDWLVALFVLSFMLYANADEMFSKFRYYHLAKAWKPQLVAEAATAMLVGFAATTFDDVRVVALVPCLLTYALRQKVTGNSFTTMLGMVTGEYRHSQATLIMVAQLAGSVFGGAMHYLLMYTTHAAAPTLSGPFMAVLVSAAVATLPGQAPYAGSLSILLQPLTFNVIVSRLTVQWAGVGSHIFTATDAVPGGMAFGDAMWASGLLLLATGLAAIYLLSAANVGLGITLSSFAVGVVSLAKPTDGALAASILYETMPSRIAVTVADLSAGHLPCSFFIALASTVLGGAMAGLVSKSTILPAVAVIPTPDEVTLEAITSASISIAVAGRVPHKSLIVGLIYYGCIQNGRLIPTVSELIGSSIQGMLSDDHQSYYNLVLSRLFWQFLGGLIGAGAYSFLLGHIQTDAERLADKEMDRLRQAKHDKEAADVEASKKKVAEFKKDEKDPKKKE</sequence>
<keyword evidence="1" id="KW-0472">Membrane</keyword>
<accession>A0A7J6KZF3</accession>
<dbReference type="AlphaFoldDB" id="A0A7J6KZF3"/>
<dbReference type="OrthoDB" id="437731at2759"/>
<dbReference type="EMBL" id="JAAPAO010000909">
    <property type="protein sequence ID" value="KAF4652568.1"/>
    <property type="molecule type" value="Genomic_DNA"/>
</dbReference>
<gene>
    <name evidence="2" type="ORF">FOL47_011012</name>
</gene>
<feature type="transmembrane region" description="Helical" evidence="1">
    <location>
        <begin position="145"/>
        <end position="166"/>
    </location>
</feature>
<feature type="transmembrane region" description="Helical" evidence="1">
    <location>
        <begin position="219"/>
        <end position="238"/>
    </location>
</feature>
<dbReference type="Proteomes" id="UP000591131">
    <property type="component" value="Unassembled WGS sequence"/>
</dbReference>
<organism evidence="2 3">
    <name type="scientific">Perkinsus chesapeaki</name>
    <name type="common">Clam parasite</name>
    <name type="synonym">Perkinsus andrewsi</name>
    <dbReference type="NCBI Taxonomy" id="330153"/>
    <lineage>
        <taxon>Eukaryota</taxon>
        <taxon>Sar</taxon>
        <taxon>Alveolata</taxon>
        <taxon>Perkinsozoa</taxon>
        <taxon>Perkinsea</taxon>
        <taxon>Perkinsida</taxon>
        <taxon>Perkinsidae</taxon>
        <taxon>Perkinsus</taxon>
    </lineage>
</organism>